<reference evidence="1" key="1">
    <citation type="submission" date="2018-06" db="EMBL/GenBank/DDBJ databases">
        <authorList>
            <consortium name="Pathogen Informatics"/>
            <person name="Doyle S."/>
        </authorList>
    </citation>
    <scope>NUCLEOTIDE SEQUENCE [LARGE SCALE GENOMIC DNA]</scope>
    <source>
        <strain evidence="1">NCTC11421</strain>
    </source>
</reference>
<accession>A0A378W1S2</accession>
<dbReference type="AlphaFoldDB" id="A0A378W1S2"/>
<name>A0A378W1S2_NEIGO</name>
<sequence>MNYIDLKWKIPGYRLIFVLISHKMPSETLSDGISVKRRTHSIQTQQQVAERVRVFDKRHLARLRKMKIQQARHPKRMQPARWAVGKYAFSPALKGRTPS</sequence>
<proteinExistence type="predicted"/>
<gene>
    <name evidence="1" type="ORF">NCTC11421_03101</name>
</gene>
<dbReference type="EMBL" id="UGRI01000001">
    <property type="protein sequence ID" value="SUA25093.1"/>
    <property type="molecule type" value="Genomic_DNA"/>
</dbReference>
<evidence type="ECO:0000313" key="1">
    <source>
        <dbReference type="EMBL" id="SUA25093.1"/>
    </source>
</evidence>
<organism evidence="1">
    <name type="scientific">Neisseria gonorrhoeae</name>
    <dbReference type="NCBI Taxonomy" id="485"/>
    <lineage>
        <taxon>Bacteria</taxon>
        <taxon>Pseudomonadati</taxon>
        <taxon>Pseudomonadota</taxon>
        <taxon>Betaproteobacteria</taxon>
        <taxon>Neisseriales</taxon>
        <taxon>Neisseriaceae</taxon>
        <taxon>Neisseria</taxon>
    </lineage>
</organism>
<protein>
    <submittedName>
        <fullName evidence="1">Uncharacterized protein</fullName>
    </submittedName>
</protein>